<comment type="similarity">
    <text evidence="19">Belongs to the glycosyl hydrolase 18 family. Chitinase class III subfamily.</text>
</comment>
<feature type="region of interest" description="Disordered" evidence="21">
    <location>
        <begin position="334"/>
        <end position="547"/>
    </location>
</feature>
<keyword evidence="7" id="KW-0336">GPI-anchor</keyword>
<keyword evidence="14" id="KW-0325">Glycoprotein</keyword>
<dbReference type="Gene3D" id="3.20.20.80">
    <property type="entry name" value="Glycosidases"/>
    <property type="match status" value="1"/>
</dbReference>
<dbReference type="Pfam" id="PF00704">
    <property type="entry name" value="Glyco_hydro_18"/>
    <property type="match status" value="1"/>
</dbReference>
<evidence type="ECO:0000256" key="4">
    <source>
        <dbReference type="ARBA" id="ARBA00012729"/>
    </source>
</evidence>
<feature type="domain" description="GH18" evidence="23">
    <location>
        <begin position="14"/>
        <end position="317"/>
    </location>
</feature>
<dbReference type="OrthoDB" id="6020543at2759"/>
<dbReference type="EMBL" id="NKCI01000002">
    <property type="protein sequence ID" value="RSL73185.1"/>
    <property type="molecule type" value="Genomic_DNA"/>
</dbReference>
<dbReference type="GO" id="GO:0098552">
    <property type="term" value="C:side of membrane"/>
    <property type="evidence" value="ECO:0007669"/>
    <property type="project" value="UniProtKB-KW"/>
</dbReference>
<keyword evidence="10 20" id="KW-0378">Hydrolase</keyword>
<dbReference type="InterPro" id="IPR001223">
    <property type="entry name" value="Glyco_hydro18_cat"/>
</dbReference>
<keyword evidence="22" id="KW-0812">Transmembrane</keyword>
<keyword evidence="5" id="KW-1003">Cell membrane</keyword>
<dbReference type="EC" id="3.2.1.14" evidence="4"/>
<keyword evidence="6" id="KW-0964">Secreted</keyword>
<proteinExistence type="inferred from homology"/>
<evidence type="ECO:0000256" key="19">
    <source>
        <dbReference type="ARBA" id="ARBA00025727"/>
    </source>
</evidence>
<evidence type="ECO:0000256" key="20">
    <source>
        <dbReference type="RuleBase" id="RU000489"/>
    </source>
</evidence>
<evidence type="ECO:0000256" key="2">
    <source>
        <dbReference type="ARBA" id="ARBA00004609"/>
    </source>
</evidence>
<name>A0A428R6M6_9HYPO</name>
<feature type="region of interest" description="Disordered" evidence="21">
    <location>
        <begin position="569"/>
        <end position="591"/>
    </location>
</feature>
<dbReference type="GO" id="GO:0006032">
    <property type="term" value="P:chitin catabolic process"/>
    <property type="evidence" value="ECO:0007669"/>
    <property type="project" value="UniProtKB-KW"/>
</dbReference>
<dbReference type="PROSITE" id="PS51910">
    <property type="entry name" value="GH18_2"/>
    <property type="match status" value="1"/>
</dbReference>
<dbReference type="GO" id="GO:0008843">
    <property type="term" value="F:endochitinase activity"/>
    <property type="evidence" value="ECO:0007669"/>
    <property type="project" value="UniProtKB-EC"/>
</dbReference>
<keyword evidence="15" id="KW-0119">Carbohydrate metabolism</keyword>
<keyword evidence="11" id="KW-0146">Chitin degradation</keyword>
<evidence type="ECO:0000256" key="3">
    <source>
        <dbReference type="ARBA" id="ARBA00004613"/>
    </source>
</evidence>
<dbReference type="Proteomes" id="UP000288168">
    <property type="component" value="Unassembled WGS sequence"/>
</dbReference>
<evidence type="ECO:0000259" key="23">
    <source>
        <dbReference type="PROSITE" id="PS51910"/>
    </source>
</evidence>
<protein>
    <recommendedName>
        <fullName evidence="4">chitinase</fullName>
        <ecNumber evidence="4">3.2.1.14</ecNumber>
    </recommendedName>
</protein>
<comment type="caution">
    <text evidence="24">The sequence shown here is derived from an EMBL/GenBank/DDBJ whole genome shotgun (WGS) entry which is preliminary data.</text>
</comment>
<sequence>MAVSIGSGLVQAYGGLNGYWGQLGNEALKSYCDNGPEYVTLSFVNQAPENTNSGYPGTNFAGHCWAGTYKNKDNVGGDLLSECYSIKEGIPYCQERGVKVLLSIGGVYNENGGDYKVTTNQNGVDFADFLWSAFGPYDKNWDGPRPFDADDGSTRPAIDGFDFDIEHDLPNGPYIAMINELRRLKSDVIITGAPQCPTSNTYFYMKEMINEAQFDALFIQFYNNGYCDAIEDPDVSWDRMNYDEWVDIVEDSKASKSAKIYVGLPASENAAGSGYLEPEALKELVCKLKDKPHFAGLSLWDLTRGASNFVGDKTYNQYAMDVLEYGCDPIPTTTTSAISSTTETSSTESTTTSDASTTTSDASTSETTTSSEAATTATSTEATSTSDASSTTETAPGTTTDASTDASSSVTETSTDATDSSTATADASTTGTDVSSTETSAATDSATTDSATGTTEISTGTDTSVTGTSSAATESSATTDASTAFTDSTDVNTATETSASEATDSTSLTETESVPTTLPNTLTTTDDTTASTTDDVSLTTDTASESVPTSLPVTYSTFHGWNTTWTTGATQTQTYGNPSTRSSTLIPGQTTTKCSTEGQASVTRSATVSMTTSTVCTTKVYTVTKCPPEVVNCPAGGYVTTETIPLYTTVCPVTAKATPTQYAVPPEYETKTVYTTSIHTVTKCPPEVVNCPVGSVTTETIPVYTTVCPVTEKPQPVPTKVPGHPETKTLYTAKIYTPTECPAGADDCVVGKPTTEVASWTTAIVPPKETKPVQVYHPEVPEEEEEVTTVKTSYTVYTNVVVPPVTLETTIKPVITEKPSGVAAPTGGCSGPSCPQPTAVHTPTPDSPDYAPITPVTAGASSLVAGLTAVVGAVLFQVFVL</sequence>
<evidence type="ECO:0000256" key="21">
    <source>
        <dbReference type="SAM" id="MobiDB-lite"/>
    </source>
</evidence>
<keyword evidence="13 22" id="KW-0472">Membrane</keyword>
<dbReference type="InterPro" id="IPR045321">
    <property type="entry name" value="Cts1-like"/>
</dbReference>
<evidence type="ECO:0000313" key="24">
    <source>
        <dbReference type="EMBL" id="RSL73185.1"/>
    </source>
</evidence>
<dbReference type="InterPro" id="IPR050542">
    <property type="entry name" value="Glycosyl_Hydrlase18_Chitinase"/>
</dbReference>
<dbReference type="GO" id="GO:0008061">
    <property type="term" value="F:chitin binding"/>
    <property type="evidence" value="ECO:0007669"/>
    <property type="project" value="UniProtKB-KW"/>
</dbReference>
<evidence type="ECO:0000256" key="12">
    <source>
        <dbReference type="ARBA" id="ARBA00023026"/>
    </source>
</evidence>
<evidence type="ECO:0000256" key="8">
    <source>
        <dbReference type="ARBA" id="ARBA00022669"/>
    </source>
</evidence>
<dbReference type="InterPro" id="IPR001579">
    <property type="entry name" value="Glyco_hydro_18_chit_AS"/>
</dbReference>
<dbReference type="PANTHER" id="PTHR45708">
    <property type="entry name" value="ENDOCHITINASE"/>
    <property type="match status" value="1"/>
</dbReference>
<keyword evidence="9" id="KW-0732">Signal</keyword>
<dbReference type="STRING" id="1325734.A0A428R6M6"/>
<evidence type="ECO:0000256" key="7">
    <source>
        <dbReference type="ARBA" id="ARBA00022622"/>
    </source>
</evidence>
<evidence type="ECO:0000256" key="11">
    <source>
        <dbReference type="ARBA" id="ARBA00023024"/>
    </source>
</evidence>
<dbReference type="CDD" id="cd02877">
    <property type="entry name" value="GH18_hevamine_XipI_class_III"/>
    <property type="match status" value="1"/>
</dbReference>
<evidence type="ECO:0000256" key="22">
    <source>
        <dbReference type="SAM" id="Phobius"/>
    </source>
</evidence>
<keyword evidence="22" id="KW-1133">Transmembrane helix</keyword>
<keyword evidence="8" id="KW-0147">Chitin-binding</keyword>
<feature type="compositionally biased region" description="Low complexity" evidence="21">
    <location>
        <begin position="334"/>
        <end position="544"/>
    </location>
</feature>
<keyword evidence="12" id="KW-0843">Virulence</keyword>
<dbReference type="InterPro" id="IPR017853">
    <property type="entry name" value="GH"/>
</dbReference>
<evidence type="ECO:0000256" key="1">
    <source>
        <dbReference type="ARBA" id="ARBA00000822"/>
    </source>
</evidence>
<keyword evidence="18" id="KW-0624">Polysaccharide degradation</keyword>
<dbReference type="SUPFAM" id="SSF51445">
    <property type="entry name" value="(Trans)glycosidases"/>
    <property type="match status" value="1"/>
</dbReference>
<gene>
    <name evidence="24" type="ORF">CEP54_000465</name>
</gene>
<keyword evidence="25" id="KW-1185">Reference proteome</keyword>
<evidence type="ECO:0000256" key="18">
    <source>
        <dbReference type="ARBA" id="ARBA00023326"/>
    </source>
</evidence>
<comment type="subcellular location">
    <subcellularLocation>
        <location evidence="2">Cell membrane</location>
        <topology evidence="2">Lipid-anchor</topology>
        <topology evidence="2">GPI-anchor</topology>
    </subcellularLocation>
    <subcellularLocation>
        <location evidence="3">Secreted</location>
    </subcellularLocation>
</comment>
<dbReference type="PROSITE" id="PS01095">
    <property type="entry name" value="GH18_1"/>
    <property type="match status" value="1"/>
</dbReference>
<comment type="catalytic activity">
    <reaction evidence="1">
        <text>Random endo-hydrolysis of N-acetyl-beta-D-glucosaminide (1-&gt;4)-beta-linkages in chitin and chitodextrins.</text>
        <dbReference type="EC" id="3.2.1.14"/>
    </reaction>
</comment>
<dbReference type="PANTHER" id="PTHR45708:SF47">
    <property type="entry name" value="ENDOCHITINASE A"/>
    <property type="match status" value="1"/>
</dbReference>
<dbReference type="GO" id="GO:0000272">
    <property type="term" value="P:polysaccharide catabolic process"/>
    <property type="evidence" value="ECO:0007669"/>
    <property type="project" value="UniProtKB-KW"/>
</dbReference>
<evidence type="ECO:0000256" key="5">
    <source>
        <dbReference type="ARBA" id="ARBA00022475"/>
    </source>
</evidence>
<evidence type="ECO:0000256" key="14">
    <source>
        <dbReference type="ARBA" id="ARBA00023180"/>
    </source>
</evidence>
<evidence type="ECO:0000313" key="25">
    <source>
        <dbReference type="Proteomes" id="UP000288168"/>
    </source>
</evidence>
<dbReference type="GO" id="GO:0005576">
    <property type="term" value="C:extracellular region"/>
    <property type="evidence" value="ECO:0007669"/>
    <property type="project" value="UniProtKB-SubCell"/>
</dbReference>
<evidence type="ECO:0000256" key="17">
    <source>
        <dbReference type="ARBA" id="ARBA00023295"/>
    </source>
</evidence>
<accession>A0A428R6M6</accession>
<evidence type="ECO:0000256" key="13">
    <source>
        <dbReference type="ARBA" id="ARBA00023136"/>
    </source>
</evidence>
<feature type="transmembrane region" description="Helical" evidence="22">
    <location>
        <begin position="858"/>
        <end position="880"/>
    </location>
</feature>
<evidence type="ECO:0000256" key="6">
    <source>
        <dbReference type="ARBA" id="ARBA00022525"/>
    </source>
</evidence>
<dbReference type="GO" id="GO:0005886">
    <property type="term" value="C:plasma membrane"/>
    <property type="evidence" value="ECO:0007669"/>
    <property type="project" value="UniProtKB-SubCell"/>
</dbReference>
<evidence type="ECO:0000256" key="16">
    <source>
        <dbReference type="ARBA" id="ARBA00023288"/>
    </source>
</evidence>
<dbReference type="AlphaFoldDB" id="A0A428R6M6"/>
<feature type="region of interest" description="Disordered" evidence="21">
    <location>
        <begin position="822"/>
        <end position="846"/>
    </location>
</feature>
<reference evidence="24 25" key="1">
    <citation type="submission" date="2017-06" db="EMBL/GenBank/DDBJ databases">
        <title>Comparative genomic analysis of Ambrosia Fusariam Clade fungi.</title>
        <authorList>
            <person name="Stajich J.E."/>
            <person name="Carrillo J."/>
            <person name="Kijimoto T."/>
            <person name="Eskalen A."/>
            <person name="O'Donnell K."/>
            <person name="Kasson M."/>
        </authorList>
    </citation>
    <scope>NUCLEOTIDE SEQUENCE [LARGE SCALE GENOMIC DNA]</scope>
    <source>
        <strain evidence="24 25">NRRL62584</strain>
    </source>
</reference>
<keyword evidence="16" id="KW-0449">Lipoprotein</keyword>
<evidence type="ECO:0000256" key="15">
    <source>
        <dbReference type="ARBA" id="ARBA00023277"/>
    </source>
</evidence>
<evidence type="ECO:0000256" key="9">
    <source>
        <dbReference type="ARBA" id="ARBA00022729"/>
    </source>
</evidence>
<keyword evidence="17 20" id="KW-0326">Glycosidase</keyword>
<evidence type="ECO:0000256" key="10">
    <source>
        <dbReference type="ARBA" id="ARBA00022801"/>
    </source>
</evidence>
<feature type="compositionally biased region" description="Polar residues" evidence="21">
    <location>
        <begin position="575"/>
        <end position="591"/>
    </location>
</feature>
<organism evidence="24 25">
    <name type="scientific">Fusarium duplospermum</name>
    <dbReference type="NCBI Taxonomy" id="1325734"/>
    <lineage>
        <taxon>Eukaryota</taxon>
        <taxon>Fungi</taxon>
        <taxon>Dikarya</taxon>
        <taxon>Ascomycota</taxon>
        <taxon>Pezizomycotina</taxon>
        <taxon>Sordariomycetes</taxon>
        <taxon>Hypocreomycetidae</taxon>
        <taxon>Hypocreales</taxon>
        <taxon>Nectriaceae</taxon>
        <taxon>Fusarium</taxon>
        <taxon>Fusarium solani species complex</taxon>
    </lineage>
</organism>